<evidence type="ECO:0000313" key="1">
    <source>
        <dbReference type="EMBL" id="APZ41742.1"/>
    </source>
</evidence>
<dbReference type="RefSeq" id="WP_076835088.1">
    <property type="nucleotide sequence ID" value="NZ_CP019434.1"/>
</dbReference>
<gene>
    <name evidence="1" type="ORF">BW247_00360</name>
</gene>
<dbReference type="KEGG" id="afy:BW247_00360"/>
<dbReference type="AlphaFoldDB" id="A0A1P8UD09"/>
<evidence type="ECO:0000313" key="2">
    <source>
        <dbReference type="Proteomes" id="UP000243807"/>
    </source>
</evidence>
<accession>A0A1P8UD09</accession>
<sequence length="114" mass="11936">MPTLNASLNAWDTAAFADTLCAELRALGAARLPLQAGMRHGGYVLDDIRGVMLLGAAATPGAIEATVGVFFAGIIAGCNCADDPTPVEAREEYCELRVHILRTNGEAQFTLSDA</sequence>
<protein>
    <submittedName>
        <fullName evidence="1">Uncharacterized protein</fullName>
    </submittedName>
</protein>
<keyword evidence="2" id="KW-1185">Reference proteome</keyword>
<organism evidence="1 2">
    <name type="scientific">Acidihalobacter ferrooxydans</name>
    <dbReference type="NCBI Taxonomy" id="1765967"/>
    <lineage>
        <taxon>Bacteria</taxon>
        <taxon>Pseudomonadati</taxon>
        <taxon>Pseudomonadota</taxon>
        <taxon>Gammaproteobacteria</taxon>
        <taxon>Chromatiales</taxon>
        <taxon>Ectothiorhodospiraceae</taxon>
        <taxon>Acidihalobacter</taxon>
    </lineage>
</organism>
<dbReference type="OrthoDB" id="9800518at2"/>
<dbReference type="Proteomes" id="UP000243807">
    <property type="component" value="Chromosome"/>
</dbReference>
<proteinExistence type="predicted"/>
<dbReference type="EMBL" id="CP019434">
    <property type="protein sequence ID" value="APZ41742.1"/>
    <property type="molecule type" value="Genomic_DNA"/>
</dbReference>
<dbReference type="STRING" id="1765967.BW247_00360"/>
<reference evidence="1 2" key="1">
    <citation type="submission" date="2017-01" db="EMBL/GenBank/DDBJ databases">
        <title>Draft sequence of Acidihalobacter ferrooxidans strain DSM 14175 (strain V8).</title>
        <authorList>
            <person name="Khaleque H.N."/>
            <person name="Ramsay J.P."/>
            <person name="Murphy R.J.T."/>
            <person name="Kaksonen A.H."/>
            <person name="Boxall N.J."/>
            <person name="Watkin E.L.J."/>
        </authorList>
    </citation>
    <scope>NUCLEOTIDE SEQUENCE [LARGE SCALE GENOMIC DNA]</scope>
    <source>
        <strain evidence="1 2">V8</strain>
    </source>
</reference>
<name>A0A1P8UD09_9GAMM</name>